<dbReference type="KEGG" id="dci:103518335"/>
<keyword evidence="2" id="KW-1185">Reference proteome</keyword>
<dbReference type="Proteomes" id="UP000079169">
    <property type="component" value="Unplaced"/>
</dbReference>
<feature type="compositionally biased region" description="Polar residues" evidence="1">
    <location>
        <begin position="81"/>
        <end position="90"/>
    </location>
</feature>
<feature type="compositionally biased region" description="Low complexity" evidence="1">
    <location>
        <begin position="1"/>
        <end position="32"/>
    </location>
</feature>
<dbReference type="AlphaFoldDB" id="A0A3Q0JFZ6"/>
<feature type="region of interest" description="Disordered" evidence="1">
    <location>
        <begin position="1"/>
        <end position="123"/>
    </location>
</feature>
<sequence length="192" mass="19679">MSAVRNSYAYSSSSSRNNQVAESTSSTSVEAEPTPPPLAPTDVSLAPPSGETGDQTSPDADRGLQDSDADRGRQESGENGADNQSKTSARTNDEGEEASGGAGLSGDQSVGSGGDRSVASGEQSVTASLCSLLSNYPDSEEDSDPDVLNVNVFLDEEATNNTREGEDPIPTSYNTTSTTNSNSNTTADNAKA</sequence>
<feature type="region of interest" description="Disordered" evidence="1">
    <location>
        <begin position="154"/>
        <end position="192"/>
    </location>
</feature>
<feature type="compositionally biased region" description="Low complexity" evidence="1">
    <location>
        <begin position="171"/>
        <end position="186"/>
    </location>
</feature>
<protein>
    <submittedName>
        <fullName evidence="3">Uncharacterized protein LOC103518335</fullName>
    </submittedName>
</protein>
<reference evidence="3" key="1">
    <citation type="submission" date="2025-08" db="UniProtKB">
        <authorList>
            <consortium name="RefSeq"/>
        </authorList>
    </citation>
    <scope>IDENTIFICATION</scope>
</reference>
<evidence type="ECO:0000313" key="3">
    <source>
        <dbReference type="RefSeq" id="XP_026685973.1"/>
    </source>
</evidence>
<dbReference type="GeneID" id="103518335"/>
<evidence type="ECO:0000256" key="1">
    <source>
        <dbReference type="SAM" id="MobiDB-lite"/>
    </source>
</evidence>
<gene>
    <name evidence="3" type="primary">LOC103518335</name>
</gene>
<dbReference type="RefSeq" id="XP_026685973.1">
    <property type="nucleotide sequence ID" value="XM_026830172.1"/>
</dbReference>
<accession>A0A3Q0JFZ6</accession>
<feature type="compositionally biased region" description="Basic and acidic residues" evidence="1">
    <location>
        <begin position="59"/>
        <end position="76"/>
    </location>
</feature>
<dbReference type="PaxDb" id="121845-A0A3Q0JFZ6"/>
<proteinExistence type="predicted"/>
<name>A0A3Q0JFZ6_DIACI</name>
<evidence type="ECO:0000313" key="2">
    <source>
        <dbReference type="Proteomes" id="UP000079169"/>
    </source>
</evidence>
<organism evidence="2 3">
    <name type="scientific">Diaphorina citri</name>
    <name type="common">Asian citrus psyllid</name>
    <dbReference type="NCBI Taxonomy" id="121845"/>
    <lineage>
        <taxon>Eukaryota</taxon>
        <taxon>Metazoa</taxon>
        <taxon>Ecdysozoa</taxon>
        <taxon>Arthropoda</taxon>
        <taxon>Hexapoda</taxon>
        <taxon>Insecta</taxon>
        <taxon>Pterygota</taxon>
        <taxon>Neoptera</taxon>
        <taxon>Paraneoptera</taxon>
        <taxon>Hemiptera</taxon>
        <taxon>Sternorrhyncha</taxon>
        <taxon>Psylloidea</taxon>
        <taxon>Psyllidae</taxon>
        <taxon>Diaphorininae</taxon>
        <taxon>Diaphorina</taxon>
    </lineage>
</organism>